<feature type="compositionally biased region" description="Polar residues" evidence="1">
    <location>
        <begin position="34"/>
        <end position="46"/>
    </location>
</feature>
<evidence type="ECO:0000256" key="1">
    <source>
        <dbReference type="SAM" id="MobiDB-lite"/>
    </source>
</evidence>
<dbReference type="AlphaFoldDB" id="B4QAM8"/>
<reference evidence="2 3" key="1">
    <citation type="journal article" date="2007" name="Nature">
        <title>Evolution of genes and genomes on the Drosophila phylogeny.</title>
        <authorList>
            <consortium name="Drosophila 12 Genomes Consortium"/>
            <person name="Clark A.G."/>
            <person name="Eisen M.B."/>
            <person name="Smith D.R."/>
            <person name="Bergman C.M."/>
            <person name="Oliver B."/>
            <person name="Markow T.A."/>
            <person name="Kaufman T.C."/>
            <person name="Kellis M."/>
            <person name="Gelbart W."/>
            <person name="Iyer V.N."/>
            <person name="Pollard D.A."/>
            <person name="Sackton T.B."/>
            <person name="Larracuente A.M."/>
            <person name="Singh N.D."/>
            <person name="Abad J.P."/>
            <person name="Abt D.N."/>
            <person name="Adryan B."/>
            <person name="Aguade M."/>
            <person name="Akashi H."/>
            <person name="Anderson W.W."/>
            <person name="Aquadro C.F."/>
            <person name="Ardell D.H."/>
            <person name="Arguello R."/>
            <person name="Artieri C.G."/>
            <person name="Barbash D.A."/>
            <person name="Barker D."/>
            <person name="Barsanti P."/>
            <person name="Batterham P."/>
            <person name="Batzoglou S."/>
            <person name="Begun D."/>
            <person name="Bhutkar A."/>
            <person name="Blanco E."/>
            <person name="Bosak S.A."/>
            <person name="Bradley R.K."/>
            <person name="Brand A.D."/>
            <person name="Brent M.R."/>
            <person name="Brooks A.N."/>
            <person name="Brown R.H."/>
            <person name="Butlin R.K."/>
            <person name="Caggese C."/>
            <person name="Calvi B.R."/>
            <person name="Bernardo de Carvalho A."/>
            <person name="Caspi A."/>
            <person name="Castrezana S."/>
            <person name="Celniker S.E."/>
            <person name="Chang J.L."/>
            <person name="Chapple C."/>
            <person name="Chatterji S."/>
            <person name="Chinwalla A."/>
            <person name="Civetta A."/>
            <person name="Clifton S.W."/>
            <person name="Comeron J.M."/>
            <person name="Costello J.C."/>
            <person name="Coyne J.A."/>
            <person name="Daub J."/>
            <person name="David R.G."/>
            <person name="Delcher A.L."/>
            <person name="Delehaunty K."/>
            <person name="Do C.B."/>
            <person name="Ebling H."/>
            <person name="Edwards K."/>
            <person name="Eickbush T."/>
            <person name="Evans J.D."/>
            <person name="Filipski A."/>
            <person name="Findeiss S."/>
            <person name="Freyhult E."/>
            <person name="Fulton L."/>
            <person name="Fulton R."/>
            <person name="Garcia A.C."/>
            <person name="Gardiner A."/>
            <person name="Garfield D.A."/>
            <person name="Garvin B.E."/>
            <person name="Gibson G."/>
            <person name="Gilbert D."/>
            <person name="Gnerre S."/>
            <person name="Godfrey J."/>
            <person name="Good R."/>
            <person name="Gotea V."/>
            <person name="Gravely B."/>
            <person name="Greenberg A.J."/>
            <person name="Griffiths-Jones S."/>
            <person name="Gross S."/>
            <person name="Guigo R."/>
            <person name="Gustafson E.A."/>
            <person name="Haerty W."/>
            <person name="Hahn M.W."/>
            <person name="Halligan D.L."/>
            <person name="Halpern A.L."/>
            <person name="Halter G.M."/>
            <person name="Han M.V."/>
            <person name="Heger A."/>
            <person name="Hillier L."/>
            <person name="Hinrichs A.S."/>
            <person name="Holmes I."/>
            <person name="Hoskins R.A."/>
            <person name="Hubisz M.J."/>
            <person name="Hultmark D."/>
            <person name="Huntley M.A."/>
            <person name="Jaffe D.B."/>
            <person name="Jagadeeshan S."/>
            <person name="Jeck W.R."/>
            <person name="Johnson J."/>
            <person name="Jones C.D."/>
            <person name="Jordan W.C."/>
            <person name="Karpen G.H."/>
            <person name="Kataoka E."/>
            <person name="Keightley P.D."/>
            <person name="Kheradpour P."/>
            <person name="Kirkness E.F."/>
            <person name="Koerich L.B."/>
            <person name="Kristiansen K."/>
            <person name="Kudrna D."/>
            <person name="Kulathinal R.J."/>
            <person name="Kumar S."/>
            <person name="Kwok R."/>
            <person name="Lander E."/>
            <person name="Langley C.H."/>
            <person name="Lapoint R."/>
            <person name="Lazzaro B.P."/>
            <person name="Lee S.J."/>
            <person name="Levesque L."/>
            <person name="Li R."/>
            <person name="Lin C.F."/>
            <person name="Lin M.F."/>
            <person name="Lindblad-Toh K."/>
            <person name="Llopart A."/>
            <person name="Long M."/>
            <person name="Low L."/>
            <person name="Lozovsky E."/>
            <person name="Lu J."/>
            <person name="Luo M."/>
            <person name="Machado C.A."/>
            <person name="Makalowski W."/>
            <person name="Marzo M."/>
            <person name="Matsuda M."/>
            <person name="Matzkin L."/>
            <person name="McAllister B."/>
            <person name="McBride C.S."/>
            <person name="McKernan B."/>
            <person name="McKernan K."/>
            <person name="Mendez-Lago M."/>
            <person name="Minx P."/>
            <person name="Mollenhauer M.U."/>
            <person name="Montooth K."/>
            <person name="Mount S.M."/>
            <person name="Mu X."/>
            <person name="Myers E."/>
            <person name="Negre B."/>
            <person name="Newfeld S."/>
            <person name="Nielsen R."/>
            <person name="Noor M.A."/>
            <person name="O'Grady P."/>
            <person name="Pachter L."/>
            <person name="Papaceit M."/>
            <person name="Parisi M.J."/>
            <person name="Parisi M."/>
            <person name="Parts L."/>
            <person name="Pedersen J.S."/>
            <person name="Pesole G."/>
            <person name="Phillippy A.M."/>
            <person name="Ponting C.P."/>
            <person name="Pop M."/>
            <person name="Porcelli D."/>
            <person name="Powell J.R."/>
            <person name="Prohaska S."/>
            <person name="Pruitt K."/>
            <person name="Puig M."/>
            <person name="Quesneville H."/>
            <person name="Ram K.R."/>
            <person name="Rand D."/>
            <person name="Rasmussen M.D."/>
            <person name="Reed L.K."/>
            <person name="Reenan R."/>
            <person name="Reily A."/>
            <person name="Remington K.A."/>
            <person name="Rieger T.T."/>
            <person name="Ritchie M.G."/>
            <person name="Robin C."/>
            <person name="Rogers Y.H."/>
            <person name="Rohde C."/>
            <person name="Rozas J."/>
            <person name="Rubenfield M.J."/>
            <person name="Ruiz A."/>
            <person name="Russo S."/>
            <person name="Salzberg S.L."/>
            <person name="Sanchez-Gracia A."/>
            <person name="Saranga D.J."/>
            <person name="Sato H."/>
            <person name="Schaeffer S.W."/>
            <person name="Schatz M.C."/>
            <person name="Schlenke T."/>
            <person name="Schwartz R."/>
            <person name="Segarra C."/>
            <person name="Singh R.S."/>
            <person name="Sirot L."/>
            <person name="Sirota M."/>
            <person name="Sisneros N.B."/>
            <person name="Smith C.D."/>
            <person name="Smith T.F."/>
            <person name="Spieth J."/>
            <person name="Stage D.E."/>
            <person name="Stark A."/>
            <person name="Stephan W."/>
            <person name="Strausberg R.L."/>
            <person name="Strempel S."/>
            <person name="Sturgill D."/>
            <person name="Sutton G."/>
            <person name="Sutton G.G."/>
            <person name="Tao W."/>
            <person name="Teichmann S."/>
            <person name="Tobari Y.N."/>
            <person name="Tomimura Y."/>
            <person name="Tsolas J.M."/>
            <person name="Valente V.L."/>
            <person name="Venter E."/>
            <person name="Venter J.C."/>
            <person name="Vicario S."/>
            <person name="Vieira F.G."/>
            <person name="Vilella A.J."/>
            <person name="Villasante A."/>
            <person name="Walenz B."/>
            <person name="Wang J."/>
            <person name="Wasserman M."/>
            <person name="Watts T."/>
            <person name="Wilson D."/>
            <person name="Wilson R.K."/>
            <person name="Wing R.A."/>
            <person name="Wolfner M.F."/>
            <person name="Wong A."/>
            <person name="Wong G.K."/>
            <person name="Wu C.I."/>
            <person name="Wu G."/>
            <person name="Yamamoto D."/>
            <person name="Yang H.P."/>
            <person name="Yang S.P."/>
            <person name="Yorke J.A."/>
            <person name="Yoshida K."/>
            <person name="Zdobnov E."/>
            <person name="Zhang P."/>
            <person name="Zhang Y."/>
            <person name="Zimin A.V."/>
            <person name="Baldwin J."/>
            <person name="Abdouelleil A."/>
            <person name="Abdulkadir J."/>
            <person name="Abebe A."/>
            <person name="Abera B."/>
            <person name="Abreu J."/>
            <person name="Acer S.C."/>
            <person name="Aftuck L."/>
            <person name="Alexander A."/>
            <person name="An P."/>
            <person name="Anderson E."/>
            <person name="Anderson S."/>
            <person name="Arachi H."/>
            <person name="Azer M."/>
            <person name="Bachantsang P."/>
            <person name="Barry A."/>
            <person name="Bayul T."/>
            <person name="Berlin A."/>
            <person name="Bessette D."/>
            <person name="Bloom T."/>
            <person name="Blye J."/>
            <person name="Boguslavskiy L."/>
            <person name="Bonnet C."/>
            <person name="Boukhgalter B."/>
            <person name="Bourzgui I."/>
            <person name="Brown A."/>
            <person name="Cahill P."/>
            <person name="Channer S."/>
            <person name="Cheshatsang Y."/>
            <person name="Chuda L."/>
            <person name="Citroen M."/>
            <person name="Collymore A."/>
            <person name="Cooke P."/>
            <person name="Costello M."/>
            <person name="D'Aco K."/>
            <person name="Daza R."/>
            <person name="De Haan G."/>
            <person name="DeGray S."/>
            <person name="DeMaso C."/>
            <person name="Dhargay N."/>
            <person name="Dooley K."/>
            <person name="Dooley E."/>
            <person name="Doricent M."/>
            <person name="Dorje P."/>
            <person name="Dorjee K."/>
            <person name="Dupes A."/>
            <person name="Elong R."/>
            <person name="Falk J."/>
            <person name="Farina A."/>
            <person name="Faro S."/>
            <person name="Ferguson D."/>
            <person name="Fisher S."/>
            <person name="Foley C.D."/>
            <person name="Franke A."/>
            <person name="Friedrich D."/>
            <person name="Gadbois L."/>
            <person name="Gearin G."/>
            <person name="Gearin C.R."/>
            <person name="Giannoukos G."/>
            <person name="Goode T."/>
            <person name="Graham J."/>
            <person name="Grandbois E."/>
            <person name="Grewal S."/>
            <person name="Gyaltsen K."/>
            <person name="Hafez N."/>
            <person name="Hagos B."/>
            <person name="Hall J."/>
            <person name="Henson C."/>
            <person name="Hollinger A."/>
            <person name="Honan T."/>
            <person name="Huard M.D."/>
            <person name="Hughes L."/>
            <person name="Hurhula B."/>
            <person name="Husby M.E."/>
            <person name="Kamat A."/>
            <person name="Kanga B."/>
            <person name="Kashin S."/>
            <person name="Khazanovich D."/>
            <person name="Kisner P."/>
            <person name="Lance K."/>
            <person name="Lara M."/>
            <person name="Lee W."/>
            <person name="Lennon N."/>
            <person name="Letendre F."/>
            <person name="LeVine R."/>
            <person name="Lipovsky A."/>
            <person name="Liu X."/>
            <person name="Liu J."/>
            <person name="Liu S."/>
            <person name="Lokyitsang T."/>
            <person name="Lokyitsang Y."/>
            <person name="Lubonja R."/>
            <person name="Lui A."/>
            <person name="MacDonald P."/>
            <person name="Magnisalis V."/>
            <person name="Maru K."/>
            <person name="Matthews C."/>
            <person name="McCusker W."/>
            <person name="McDonough S."/>
            <person name="Mehta T."/>
            <person name="Meldrim J."/>
            <person name="Meneus L."/>
            <person name="Mihai O."/>
            <person name="Mihalev A."/>
            <person name="Mihova T."/>
            <person name="Mittelman R."/>
            <person name="Mlenga V."/>
            <person name="Montmayeur A."/>
            <person name="Mulrain L."/>
            <person name="Navidi A."/>
            <person name="Naylor J."/>
            <person name="Negash T."/>
            <person name="Nguyen T."/>
            <person name="Nguyen N."/>
            <person name="Nicol R."/>
            <person name="Norbu C."/>
            <person name="Norbu N."/>
            <person name="Novod N."/>
            <person name="O'Neill B."/>
            <person name="Osman S."/>
            <person name="Markiewicz E."/>
            <person name="Oyono O.L."/>
            <person name="Patti C."/>
            <person name="Phunkhang P."/>
            <person name="Pierre F."/>
            <person name="Priest M."/>
            <person name="Raghuraman S."/>
            <person name="Rege F."/>
            <person name="Reyes R."/>
            <person name="Rise C."/>
            <person name="Rogov P."/>
            <person name="Ross K."/>
            <person name="Ryan E."/>
            <person name="Settipalli S."/>
            <person name="Shea T."/>
            <person name="Sherpa N."/>
            <person name="Shi L."/>
            <person name="Shih D."/>
            <person name="Sparrow T."/>
            <person name="Spaulding J."/>
            <person name="Stalker J."/>
            <person name="Stange-Thomann N."/>
            <person name="Stavropoulos S."/>
            <person name="Stone C."/>
            <person name="Strader C."/>
            <person name="Tesfaye S."/>
            <person name="Thomson T."/>
            <person name="Thoulutsang Y."/>
            <person name="Thoulutsang D."/>
            <person name="Topham K."/>
            <person name="Topping I."/>
            <person name="Tsamla T."/>
            <person name="Vassiliev H."/>
            <person name="Vo A."/>
            <person name="Wangchuk T."/>
            <person name="Wangdi T."/>
            <person name="Weiand M."/>
            <person name="Wilkinson J."/>
            <person name="Wilson A."/>
            <person name="Yadav S."/>
            <person name="Young G."/>
            <person name="Yu Q."/>
            <person name="Zembek L."/>
            <person name="Zhong D."/>
            <person name="Zimmer A."/>
            <person name="Zwirko Z."/>
            <person name="Jaffe D.B."/>
            <person name="Alvarez P."/>
            <person name="Brockman W."/>
            <person name="Butler J."/>
            <person name="Chin C."/>
            <person name="Gnerre S."/>
            <person name="Grabherr M."/>
            <person name="Kleber M."/>
            <person name="Mauceli E."/>
            <person name="MacCallum I."/>
        </authorList>
    </citation>
    <scope>NUCLEOTIDE SEQUENCE [LARGE SCALE GENOMIC DNA]</scope>
    <source>
        <strain evidence="3">white501</strain>
    </source>
</reference>
<dbReference type="Proteomes" id="UP000000304">
    <property type="component" value="Chromosome 2R"/>
</dbReference>
<sequence>MMGVSQNMELKELSTEEALMRTLSSELGNEVESHSTPAILNESSRTSVDEVDLCELTNGVDSSDNVKVIDKPKKISDQERNPGSDLDALLDKISSIVDCSPKNSDDIDLLDRGEECDSVSAKKRTAGDTDKNLKEQKEKPEEEEQGEDVLSSLEGAECIDPDSELKTEEKLEENEEHASSKESTQKTEDLADSEGDEPMLVGDEVTEKSKESIPIQSEESMEIDEPDESKESEELQGQKEKEEPGYCKKAKDSEEAKDKEKPEMKTIQASKRADILGDTKGKEDPNPSQDVEDVKDTEEPENKKEIEQTGELEEPVVIEGEETEDPKKKVQKEFDARTQAQEMKYTTIDDLLVEAVRKVVGIEEKKVAEDEPEGEQDPRQMEYAKFY</sequence>
<name>B4QAM8_DROSI</name>
<evidence type="ECO:0000313" key="2">
    <source>
        <dbReference type="EMBL" id="EDX06533.1"/>
    </source>
</evidence>
<evidence type="ECO:0000313" key="3">
    <source>
        <dbReference type="Proteomes" id="UP000000304"/>
    </source>
</evidence>
<feature type="region of interest" description="Disordered" evidence="1">
    <location>
        <begin position="366"/>
        <end position="387"/>
    </location>
</feature>
<feature type="compositionally biased region" description="Acidic residues" evidence="1">
    <location>
        <begin position="308"/>
        <end position="324"/>
    </location>
</feature>
<feature type="compositionally biased region" description="Basic and acidic residues" evidence="1">
    <location>
        <begin position="67"/>
        <end position="82"/>
    </location>
</feature>
<feature type="compositionally biased region" description="Acidic residues" evidence="1">
    <location>
        <begin position="219"/>
        <end position="231"/>
    </location>
</feature>
<dbReference type="HOGENOM" id="CLU_714287_0_0_1"/>
<feature type="compositionally biased region" description="Basic and acidic residues" evidence="1">
    <location>
        <begin position="232"/>
        <end position="264"/>
    </location>
</feature>
<organism evidence="2 3">
    <name type="scientific">Drosophila simulans</name>
    <name type="common">Fruit fly</name>
    <dbReference type="NCBI Taxonomy" id="7240"/>
    <lineage>
        <taxon>Eukaryota</taxon>
        <taxon>Metazoa</taxon>
        <taxon>Ecdysozoa</taxon>
        <taxon>Arthropoda</taxon>
        <taxon>Hexapoda</taxon>
        <taxon>Insecta</taxon>
        <taxon>Pterygota</taxon>
        <taxon>Neoptera</taxon>
        <taxon>Endopterygota</taxon>
        <taxon>Diptera</taxon>
        <taxon>Brachycera</taxon>
        <taxon>Muscomorpha</taxon>
        <taxon>Ephydroidea</taxon>
        <taxon>Drosophilidae</taxon>
        <taxon>Drosophila</taxon>
        <taxon>Sophophora</taxon>
    </lineage>
</organism>
<protein>
    <submittedName>
        <fullName evidence="2">GD25958</fullName>
    </submittedName>
</protein>
<feature type="compositionally biased region" description="Basic and acidic residues" evidence="1">
    <location>
        <begin position="376"/>
        <end position="387"/>
    </location>
</feature>
<feature type="compositionally biased region" description="Basic and acidic residues" evidence="1">
    <location>
        <begin position="176"/>
        <end position="189"/>
    </location>
</feature>
<dbReference type="STRING" id="7240.B4QAM8"/>
<feature type="region of interest" description="Disordered" evidence="1">
    <location>
        <begin position="25"/>
        <end position="86"/>
    </location>
</feature>
<dbReference type="OrthoDB" id="2434995at2759"/>
<keyword evidence="3" id="KW-1185">Reference proteome</keyword>
<feature type="compositionally biased region" description="Basic and acidic residues" evidence="1">
    <location>
        <begin position="125"/>
        <end position="140"/>
    </location>
</feature>
<accession>B4QAM8</accession>
<gene>
    <name evidence="2" type="primary">Dsim\GD25958</name>
    <name evidence="2" type="ORF">Dsim_GD25958</name>
</gene>
<feature type="compositionally biased region" description="Acidic residues" evidence="1">
    <location>
        <begin position="290"/>
        <end position="299"/>
    </location>
</feature>
<feature type="compositionally biased region" description="Basic and acidic residues" evidence="1">
    <location>
        <begin position="271"/>
        <end position="285"/>
    </location>
</feature>
<proteinExistence type="predicted"/>
<feature type="compositionally biased region" description="Basic and acidic residues" evidence="1">
    <location>
        <begin position="325"/>
        <end position="334"/>
    </location>
</feature>
<dbReference type="EMBL" id="CM000362">
    <property type="protein sequence ID" value="EDX06533.1"/>
    <property type="molecule type" value="Genomic_DNA"/>
</dbReference>
<feature type="region of interest" description="Disordered" evidence="1">
    <location>
        <begin position="115"/>
        <end position="334"/>
    </location>
</feature>